<evidence type="ECO:0000313" key="2">
    <source>
        <dbReference type="EMBL" id="KAJ8104138.1"/>
    </source>
</evidence>
<accession>A0AAD7VW21</accession>
<keyword evidence="3" id="KW-1185">Reference proteome</keyword>
<dbReference type="PANTHER" id="PTHR36826">
    <property type="entry name" value="PROTEIN ECM13"/>
    <property type="match status" value="1"/>
</dbReference>
<protein>
    <submittedName>
        <fullName evidence="2">Uncharacterized protein</fullName>
    </submittedName>
</protein>
<evidence type="ECO:0000313" key="3">
    <source>
        <dbReference type="Proteomes" id="UP001217417"/>
    </source>
</evidence>
<dbReference type="InterPro" id="IPR037738">
    <property type="entry name" value="Ecm13-like"/>
</dbReference>
<evidence type="ECO:0000256" key="1">
    <source>
        <dbReference type="SAM" id="MobiDB-lite"/>
    </source>
</evidence>
<organism evidence="2 3">
    <name type="scientific">Lipomyces tetrasporus</name>
    <dbReference type="NCBI Taxonomy" id="54092"/>
    <lineage>
        <taxon>Eukaryota</taxon>
        <taxon>Fungi</taxon>
        <taxon>Dikarya</taxon>
        <taxon>Ascomycota</taxon>
        <taxon>Saccharomycotina</taxon>
        <taxon>Lipomycetes</taxon>
        <taxon>Lipomycetales</taxon>
        <taxon>Lipomycetaceae</taxon>
        <taxon>Lipomyces</taxon>
    </lineage>
</organism>
<dbReference type="RefSeq" id="XP_056047588.1">
    <property type="nucleotide sequence ID" value="XM_056186395.1"/>
</dbReference>
<dbReference type="EMBL" id="JARPMG010000001">
    <property type="protein sequence ID" value="KAJ8104138.1"/>
    <property type="molecule type" value="Genomic_DNA"/>
</dbReference>
<proteinExistence type="predicted"/>
<comment type="caution">
    <text evidence="2">The sequence shown here is derived from an EMBL/GenBank/DDBJ whole genome shotgun (WGS) entry which is preliminary data.</text>
</comment>
<name>A0AAD7VW21_9ASCO</name>
<feature type="compositionally biased region" description="Acidic residues" evidence="1">
    <location>
        <begin position="86"/>
        <end position="109"/>
    </location>
</feature>
<gene>
    <name evidence="2" type="ORF">POJ06DRAFT_243665</name>
</gene>
<sequence>MAFTISPPELSFSESYRLMNTARSKLSQAAHTNDHDLRVLVSHANFLDAIMAHLDHKDVPMSSPHMSSLRRTVTYDATQVSRYSDDTESSDSESDSDSDSDSDGDDSEEYLLVPSSGRTLSPVAEASKENSADEDGDDIMEPLNDLRSQLYAIVPDKKRSVTFSPDFVERTPRDRRQVQFSVHEIPREHNYNRIPDQYADYFADDDGEYADDNDNDDVDDDDMTFYEVANKHKHEYIEEELDDDMPPLTRVKSHVVSPHALPPDEELDRSVEPALPHLTDATTVSDEDLQDIIAYTPRGQQRTVRDNTPVSGHSITEMDMFSRVGTPEAANYAMSWVA</sequence>
<dbReference type="AlphaFoldDB" id="A0AAD7VW21"/>
<dbReference type="Proteomes" id="UP001217417">
    <property type="component" value="Unassembled WGS sequence"/>
</dbReference>
<dbReference type="GeneID" id="80881561"/>
<dbReference type="PANTHER" id="PTHR36826:SF1">
    <property type="entry name" value="PROTEIN ECM13"/>
    <property type="match status" value="1"/>
</dbReference>
<feature type="region of interest" description="Disordered" evidence="1">
    <location>
        <begin position="77"/>
        <end position="141"/>
    </location>
</feature>
<reference evidence="2" key="1">
    <citation type="submission" date="2023-03" db="EMBL/GenBank/DDBJ databases">
        <title>Near-Complete genome sequence of Lipomyces tetrasporous NRRL Y-64009, an oleaginous yeast capable of growing on lignocellulosic hydrolysates.</title>
        <authorList>
            <consortium name="Lawrence Berkeley National Laboratory"/>
            <person name="Jagtap S.S."/>
            <person name="Liu J.-J."/>
            <person name="Walukiewicz H.E."/>
            <person name="Pangilinan J."/>
            <person name="Lipzen A."/>
            <person name="Ahrendt S."/>
            <person name="Koriabine M."/>
            <person name="Cobaugh K."/>
            <person name="Salamov A."/>
            <person name="Yoshinaga Y."/>
            <person name="Ng V."/>
            <person name="Daum C."/>
            <person name="Grigoriev I.V."/>
            <person name="Slininger P.J."/>
            <person name="Dien B.S."/>
            <person name="Jin Y.-S."/>
            <person name="Rao C.V."/>
        </authorList>
    </citation>
    <scope>NUCLEOTIDE SEQUENCE</scope>
    <source>
        <strain evidence="2">NRRL Y-64009</strain>
    </source>
</reference>